<gene>
    <name evidence="1" type="ORF">M9H77_23452</name>
</gene>
<dbReference type="EMBL" id="CM044705">
    <property type="protein sequence ID" value="KAI5664129.1"/>
    <property type="molecule type" value="Genomic_DNA"/>
</dbReference>
<name>A0ACC0AUB1_CATRO</name>
<keyword evidence="2" id="KW-1185">Reference proteome</keyword>
<organism evidence="1 2">
    <name type="scientific">Catharanthus roseus</name>
    <name type="common">Madagascar periwinkle</name>
    <name type="synonym">Vinca rosea</name>
    <dbReference type="NCBI Taxonomy" id="4058"/>
    <lineage>
        <taxon>Eukaryota</taxon>
        <taxon>Viridiplantae</taxon>
        <taxon>Streptophyta</taxon>
        <taxon>Embryophyta</taxon>
        <taxon>Tracheophyta</taxon>
        <taxon>Spermatophyta</taxon>
        <taxon>Magnoliopsida</taxon>
        <taxon>eudicotyledons</taxon>
        <taxon>Gunneridae</taxon>
        <taxon>Pentapetalae</taxon>
        <taxon>asterids</taxon>
        <taxon>lamiids</taxon>
        <taxon>Gentianales</taxon>
        <taxon>Apocynaceae</taxon>
        <taxon>Rauvolfioideae</taxon>
        <taxon>Vinceae</taxon>
        <taxon>Catharanthinae</taxon>
        <taxon>Catharanthus</taxon>
    </lineage>
</organism>
<sequence length="246" mass="28502">MSTEGELPTRSHQGGTSDPMRMNLNETLRSLQQSIKGLARQFQSVARDVEYLKRGKSSATIEQRVGDNFGGVNSPHHQRLYDNMSTQGYHDMSVHNPYPFHEGEDKMEVDIIDHMKRFQDMKHGMRIICLKILERILMFAKHIMMTIMHNLISHFRFSPSQTTLARGQSEIVTNGGSNRRIHREQTKTRIYREEEERKEEGSTQNKQSCLISLQQDKDKSIYTVSKVDSFKQQNSHLEGSFNNRTS</sequence>
<proteinExistence type="predicted"/>
<dbReference type="Proteomes" id="UP001060085">
    <property type="component" value="Linkage Group LG05"/>
</dbReference>
<reference evidence="2" key="1">
    <citation type="journal article" date="2023" name="Nat. Plants">
        <title>Single-cell RNA sequencing provides a high-resolution roadmap for understanding the multicellular compartmentation of specialized metabolism.</title>
        <authorList>
            <person name="Sun S."/>
            <person name="Shen X."/>
            <person name="Li Y."/>
            <person name="Li Y."/>
            <person name="Wang S."/>
            <person name="Li R."/>
            <person name="Zhang H."/>
            <person name="Shen G."/>
            <person name="Guo B."/>
            <person name="Wei J."/>
            <person name="Xu J."/>
            <person name="St-Pierre B."/>
            <person name="Chen S."/>
            <person name="Sun C."/>
        </authorList>
    </citation>
    <scope>NUCLEOTIDE SEQUENCE [LARGE SCALE GENOMIC DNA]</scope>
</reference>
<evidence type="ECO:0000313" key="2">
    <source>
        <dbReference type="Proteomes" id="UP001060085"/>
    </source>
</evidence>
<evidence type="ECO:0000313" key="1">
    <source>
        <dbReference type="EMBL" id="KAI5664129.1"/>
    </source>
</evidence>
<comment type="caution">
    <text evidence="1">The sequence shown here is derived from an EMBL/GenBank/DDBJ whole genome shotgun (WGS) entry which is preliminary data.</text>
</comment>
<accession>A0ACC0AUB1</accession>
<protein>
    <submittedName>
        <fullName evidence="1">Uncharacterized protein</fullName>
    </submittedName>
</protein>